<name>A0ABS1WID6_9FLAO</name>
<organism evidence="2 3">
    <name type="scientific">Olleya sediminilitoris</name>
    <dbReference type="NCBI Taxonomy" id="2795739"/>
    <lineage>
        <taxon>Bacteria</taxon>
        <taxon>Pseudomonadati</taxon>
        <taxon>Bacteroidota</taxon>
        <taxon>Flavobacteriia</taxon>
        <taxon>Flavobacteriales</taxon>
        <taxon>Flavobacteriaceae</taxon>
    </lineage>
</organism>
<dbReference type="PANTHER" id="PTHR41339:SF1">
    <property type="entry name" value="SECRETED PROTEIN"/>
    <property type="match status" value="1"/>
</dbReference>
<evidence type="ECO:0000256" key="1">
    <source>
        <dbReference type="SAM" id="SignalP"/>
    </source>
</evidence>
<feature type="signal peptide" evidence="1">
    <location>
        <begin position="1"/>
        <end position="20"/>
    </location>
</feature>
<dbReference type="PANTHER" id="PTHR41339">
    <property type="entry name" value="LIPL48"/>
    <property type="match status" value="1"/>
</dbReference>
<dbReference type="RefSeq" id="WP_202998930.1">
    <property type="nucleotide sequence ID" value="NZ_JAEMEF010000002.1"/>
</dbReference>
<evidence type="ECO:0008006" key="4">
    <source>
        <dbReference type="Google" id="ProtNLM"/>
    </source>
</evidence>
<sequence length="431" mass="47457">MKKLLFTSILLMFIFSNALAQQEKGITGFDNWLNPWTDFTPNKTDYRKPNQIISGDITKDTKLLKRNTYILMGDVFVTDSTTLSIEPGTVIIGDFKTKATLTITNGSKIMAVGESTDPIVFTSSQSLKKPGDWGGIFILGDAPTTKEGISERLNYGLSSSNSKNIAYGGDNPESNSGVMEYVRIEYAGKRTKEYGYFNGLTLAGVGSETILSNIMVSLCRGNSFSVKGGQVELEKFVSYKSSANDFKVSNGAQCRLMNSLAVKSPYISGAQASRCIYALNNDDDEAFAEINTTLTAENLTLINVSKDLSYDIQVGLVNEAIFIGRDANFNIDKSVISGFKPAVYLDSKIRVNSESLDKIQFTSTYFNNCEGNIFVKNTTVNEDLENWYGSRAFNNVYSKGPDSETFIDAQSTDRPDYRLIINKIAASKTDN</sequence>
<reference evidence="2 3" key="1">
    <citation type="submission" date="2020-12" db="EMBL/GenBank/DDBJ databases">
        <title>Olleya sediminilitoris sp. nov., isolated from a tidal flat.</title>
        <authorList>
            <person name="Park S."/>
            <person name="Yoon J.-H."/>
        </authorList>
    </citation>
    <scope>NUCLEOTIDE SEQUENCE [LARGE SCALE GENOMIC DNA]</scope>
    <source>
        <strain evidence="2 3">YSTF-M6</strain>
    </source>
</reference>
<evidence type="ECO:0000313" key="2">
    <source>
        <dbReference type="EMBL" id="MBL7558886.1"/>
    </source>
</evidence>
<comment type="caution">
    <text evidence="2">The sequence shown here is derived from an EMBL/GenBank/DDBJ whole genome shotgun (WGS) entry which is preliminary data.</text>
</comment>
<proteinExistence type="predicted"/>
<keyword evidence="1" id="KW-0732">Signal</keyword>
<accession>A0ABS1WID6</accession>
<feature type="chain" id="PRO_5046070523" description="T9SS C-terminal target domain-containing protein" evidence="1">
    <location>
        <begin position="21"/>
        <end position="431"/>
    </location>
</feature>
<gene>
    <name evidence="2" type="ORF">JAO71_03635</name>
</gene>
<protein>
    <recommendedName>
        <fullName evidence="4">T9SS C-terminal target domain-containing protein</fullName>
    </recommendedName>
</protein>
<dbReference type="Proteomes" id="UP000605013">
    <property type="component" value="Unassembled WGS sequence"/>
</dbReference>
<evidence type="ECO:0000313" key="3">
    <source>
        <dbReference type="Proteomes" id="UP000605013"/>
    </source>
</evidence>
<keyword evidence="3" id="KW-1185">Reference proteome</keyword>
<dbReference type="EMBL" id="JAEMEF010000002">
    <property type="protein sequence ID" value="MBL7558886.1"/>
    <property type="molecule type" value="Genomic_DNA"/>
</dbReference>